<evidence type="ECO:0000313" key="2">
    <source>
        <dbReference type="Proteomes" id="UP000198935"/>
    </source>
</evidence>
<dbReference type="OrthoDB" id="9780310at2"/>
<accession>A0A1H3UCB1</accession>
<dbReference type="InterPro" id="IPR002763">
    <property type="entry name" value="DUF72"/>
</dbReference>
<sequence>MIWVGLTGWGDHDSLYQNARPAKDKLAAYAGHFPTVELDSSFYAVPPRRNVEKWIQETPENFTFVVKAYQGITGHQRGEIPFQSKKEMFDAFIQAVEPLKQAGKLAMVLCQFPPWFDCRKENVDYLRYCRSKFKDVDAALEFRHQSWFTDTYKEKTLEYMKKECWIHSICDEPQAGERSIPFVPEVTTQEKTLVRLHGRNVYGWNKPADGQEWRDVRYLYDYNSEEIAELSSKITAIAEGTQECFVLFNNNSGGHAAGNAKQFIEQIGIKYRGLAPRQLDLFSE</sequence>
<dbReference type="Proteomes" id="UP000198935">
    <property type="component" value="Unassembled WGS sequence"/>
</dbReference>
<organism evidence="1 2">
    <name type="scientific">Evansella caseinilytica</name>
    <dbReference type="NCBI Taxonomy" id="1503961"/>
    <lineage>
        <taxon>Bacteria</taxon>
        <taxon>Bacillati</taxon>
        <taxon>Bacillota</taxon>
        <taxon>Bacilli</taxon>
        <taxon>Bacillales</taxon>
        <taxon>Bacillaceae</taxon>
        <taxon>Evansella</taxon>
    </lineage>
</organism>
<proteinExistence type="predicted"/>
<protein>
    <submittedName>
        <fullName evidence="1">Uncharacterized conserved protein YecE, DUF72 family</fullName>
    </submittedName>
</protein>
<dbReference type="Gene3D" id="3.20.20.410">
    <property type="entry name" value="Protein of unknown function UPF0759"/>
    <property type="match status" value="1"/>
</dbReference>
<dbReference type="PANTHER" id="PTHR30348:SF13">
    <property type="entry name" value="UPF0759 PROTEIN YUNF"/>
    <property type="match status" value="1"/>
</dbReference>
<dbReference type="AlphaFoldDB" id="A0A1H3UCB1"/>
<name>A0A1H3UCB1_9BACI</name>
<reference evidence="2" key="1">
    <citation type="submission" date="2016-10" db="EMBL/GenBank/DDBJ databases">
        <authorList>
            <person name="Varghese N."/>
            <person name="Submissions S."/>
        </authorList>
    </citation>
    <scope>NUCLEOTIDE SEQUENCE [LARGE SCALE GENOMIC DNA]</scope>
    <source>
        <strain evidence="2">SP</strain>
    </source>
</reference>
<dbReference type="Pfam" id="PF01904">
    <property type="entry name" value="DUF72"/>
    <property type="match status" value="1"/>
</dbReference>
<evidence type="ECO:0000313" key="1">
    <source>
        <dbReference type="EMBL" id="SDZ60102.1"/>
    </source>
</evidence>
<dbReference type="PANTHER" id="PTHR30348">
    <property type="entry name" value="UNCHARACTERIZED PROTEIN YECE"/>
    <property type="match status" value="1"/>
</dbReference>
<dbReference type="InterPro" id="IPR036520">
    <property type="entry name" value="UPF0759_sf"/>
</dbReference>
<keyword evidence="2" id="KW-1185">Reference proteome</keyword>
<dbReference type="EMBL" id="FNPI01000020">
    <property type="protein sequence ID" value="SDZ60102.1"/>
    <property type="molecule type" value="Genomic_DNA"/>
</dbReference>
<dbReference type="SUPFAM" id="SSF117396">
    <property type="entry name" value="TM1631-like"/>
    <property type="match status" value="1"/>
</dbReference>
<dbReference type="STRING" id="1503961.SAMN05421736_12041"/>
<gene>
    <name evidence="1" type="ORF">SAMN05421736_12041</name>
</gene>